<feature type="transmembrane region" description="Helical" evidence="1">
    <location>
        <begin position="61"/>
        <end position="86"/>
    </location>
</feature>
<dbReference type="EMBL" id="JADOGI010000002">
    <property type="protein sequence ID" value="MBF8184343.1"/>
    <property type="molecule type" value="Genomic_DNA"/>
</dbReference>
<feature type="transmembrane region" description="Helical" evidence="1">
    <location>
        <begin position="98"/>
        <end position="119"/>
    </location>
</feature>
<evidence type="ECO:0000313" key="2">
    <source>
        <dbReference type="EMBL" id="MBF8184343.1"/>
    </source>
</evidence>
<dbReference type="Proteomes" id="UP000605361">
    <property type="component" value="Unassembled WGS sequence"/>
</dbReference>
<gene>
    <name evidence="2" type="ORF">ITP53_00985</name>
</gene>
<evidence type="ECO:0000256" key="1">
    <source>
        <dbReference type="SAM" id="Phobius"/>
    </source>
</evidence>
<dbReference type="AlphaFoldDB" id="A0A931EYR9"/>
<proteinExistence type="predicted"/>
<keyword evidence="1" id="KW-1133">Transmembrane helix</keyword>
<feature type="transmembrane region" description="Helical" evidence="1">
    <location>
        <begin position="142"/>
        <end position="162"/>
    </location>
</feature>
<keyword evidence="3" id="KW-1185">Reference proteome</keyword>
<name>A0A931EYR9_9ACTN</name>
<feature type="transmembrane region" description="Helical" evidence="1">
    <location>
        <begin position="36"/>
        <end position="55"/>
    </location>
</feature>
<reference evidence="2" key="1">
    <citation type="submission" date="2020-11" db="EMBL/GenBank/DDBJ databases">
        <title>Whole-genome analyses of Nonomuraea sp. K274.</title>
        <authorList>
            <person name="Veyisoglu A."/>
        </authorList>
    </citation>
    <scope>NUCLEOTIDE SEQUENCE</scope>
    <source>
        <strain evidence="2">K274</strain>
    </source>
</reference>
<accession>A0A931EYR9</accession>
<keyword evidence="1" id="KW-0472">Membrane</keyword>
<feature type="transmembrane region" description="Helical" evidence="1">
    <location>
        <begin position="6"/>
        <end position="24"/>
    </location>
</feature>
<protein>
    <submittedName>
        <fullName evidence="2">Uncharacterized protein</fullName>
    </submittedName>
</protein>
<organism evidence="2 3">
    <name type="scientific">Nonomuraea cypriaca</name>
    <dbReference type="NCBI Taxonomy" id="1187855"/>
    <lineage>
        <taxon>Bacteria</taxon>
        <taxon>Bacillati</taxon>
        <taxon>Actinomycetota</taxon>
        <taxon>Actinomycetes</taxon>
        <taxon>Streptosporangiales</taxon>
        <taxon>Streptosporangiaceae</taxon>
        <taxon>Nonomuraea</taxon>
    </lineage>
</organism>
<sequence length="184" mass="19823">MYPMSQFLSALIASGSILTIILATDLGHRRITTMRMLRSMIAVAVIIVIFVHSFPTQGNDLSLQLVGIGTGVICGLIAGALLPAYVHKSSGELHTFGGIGYALVWIVLSAGRVVFAYGADNWFAEDLVRFSIDYRISGPDTYANTFVFMALAMVLTRTAVLLTKMRKLRGGAATDEDPLPAKTP</sequence>
<comment type="caution">
    <text evidence="2">The sequence shown here is derived from an EMBL/GenBank/DDBJ whole genome shotgun (WGS) entry which is preliminary data.</text>
</comment>
<keyword evidence="1" id="KW-0812">Transmembrane</keyword>
<evidence type="ECO:0000313" key="3">
    <source>
        <dbReference type="Proteomes" id="UP000605361"/>
    </source>
</evidence>